<proteinExistence type="predicted"/>
<evidence type="ECO:0000313" key="2">
    <source>
        <dbReference type="Proteomes" id="UP000015105"/>
    </source>
</evidence>
<protein>
    <submittedName>
        <fullName evidence="1">Uncharacterized protein</fullName>
    </submittedName>
</protein>
<dbReference type="Gramene" id="AET2Gv20499700.19">
    <property type="protein sequence ID" value="AET2Gv20499700.19"/>
    <property type="gene ID" value="AET2Gv20499700"/>
</dbReference>
<evidence type="ECO:0000313" key="1">
    <source>
        <dbReference type="EnsemblPlants" id="AET2Gv20499700.19"/>
    </source>
</evidence>
<reference evidence="1" key="3">
    <citation type="journal article" date="2017" name="Nature">
        <title>Genome sequence of the progenitor of the wheat D genome Aegilops tauschii.</title>
        <authorList>
            <person name="Luo M.C."/>
            <person name="Gu Y.Q."/>
            <person name="Puiu D."/>
            <person name="Wang H."/>
            <person name="Twardziok S.O."/>
            <person name="Deal K.R."/>
            <person name="Huo N."/>
            <person name="Zhu T."/>
            <person name="Wang L."/>
            <person name="Wang Y."/>
            <person name="McGuire P.E."/>
            <person name="Liu S."/>
            <person name="Long H."/>
            <person name="Ramasamy R.K."/>
            <person name="Rodriguez J.C."/>
            <person name="Van S.L."/>
            <person name="Yuan L."/>
            <person name="Wang Z."/>
            <person name="Xia Z."/>
            <person name="Xiao L."/>
            <person name="Anderson O.D."/>
            <person name="Ouyang S."/>
            <person name="Liang Y."/>
            <person name="Zimin A.V."/>
            <person name="Pertea G."/>
            <person name="Qi P."/>
            <person name="Bennetzen J.L."/>
            <person name="Dai X."/>
            <person name="Dawson M.W."/>
            <person name="Muller H.G."/>
            <person name="Kugler K."/>
            <person name="Rivarola-Duarte L."/>
            <person name="Spannagl M."/>
            <person name="Mayer K.F.X."/>
            <person name="Lu F.H."/>
            <person name="Bevan M.W."/>
            <person name="Leroy P."/>
            <person name="Li P."/>
            <person name="You F.M."/>
            <person name="Sun Q."/>
            <person name="Liu Z."/>
            <person name="Lyons E."/>
            <person name="Wicker T."/>
            <person name="Salzberg S.L."/>
            <person name="Devos K.M."/>
            <person name="Dvorak J."/>
        </authorList>
    </citation>
    <scope>NUCLEOTIDE SEQUENCE [LARGE SCALE GENOMIC DNA]</scope>
    <source>
        <strain evidence="1">cv. AL8/78</strain>
    </source>
</reference>
<organism evidence="1 2">
    <name type="scientific">Aegilops tauschii subsp. strangulata</name>
    <name type="common">Goatgrass</name>
    <dbReference type="NCBI Taxonomy" id="200361"/>
    <lineage>
        <taxon>Eukaryota</taxon>
        <taxon>Viridiplantae</taxon>
        <taxon>Streptophyta</taxon>
        <taxon>Embryophyta</taxon>
        <taxon>Tracheophyta</taxon>
        <taxon>Spermatophyta</taxon>
        <taxon>Magnoliopsida</taxon>
        <taxon>Liliopsida</taxon>
        <taxon>Poales</taxon>
        <taxon>Poaceae</taxon>
        <taxon>BOP clade</taxon>
        <taxon>Pooideae</taxon>
        <taxon>Triticodae</taxon>
        <taxon>Triticeae</taxon>
        <taxon>Triticinae</taxon>
        <taxon>Aegilops</taxon>
    </lineage>
</organism>
<reference evidence="1" key="5">
    <citation type="journal article" date="2021" name="G3 (Bethesda)">
        <title>Aegilops tauschii genome assembly Aet v5.0 features greater sequence contiguity and improved annotation.</title>
        <authorList>
            <person name="Wang L."/>
            <person name="Zhu T."/>
            <person name="Rodriguez J.C."/>
            <person name="Deal K.R."/>
            <person name="Dubcovsky J."/>
            <person name="McGuire P.E."/>
            <person name="Lux T."/>
            <person name="Spannagl M."/>
            <person name="Mayer K.F.X."/>
            <person name="Baldrich P."/>
            <person name="Meyers B.C."/>
            <person name="Huo N."/>
            <person name="Gu Y.Q."/>
            <person name="Zhou H."/>
            <person name="Devos K.M."/>
            <person name="Bennetzen J.L."/>
            <person name="Unver T."/>
            <person name="Budak H."/>
            <person name="Gulick P.J."/>
            <person name="Galiba G."/>
            <person name="Kalapos B."/>
            <person name="Nelson D.R."/>
            <person name="Li P."/>
            <person name="You F.M."/>
            <person name="Luo M.C."/>
            <person name="Dvorak J."/>
        </authorList>
    </citation>
    <scope>NUCLEOTIDE SEQUENCE [LARGE SCALE GENOMIC DNA]</scope>
    <source>
        <strain evidence="1">cv. AL8/78</strain>
    </source>
</reference>
<dbReference type="EnsemblPlants" id="AET2Gv20499700.19">
    <property type="protein sequence ID" value="AET2Gv20499700.19"/>
    <property type="gene ID" value="AET2Gv20499700"/>
</dbReference>
<dbReference type="Proteomes" id="UP000015105">
    <property type="component" value="Chromosome 2D"/>
</dbReference>
<reference evidence="1" key="4">
    <citation type="submission" date="2019-03" db="UniProtKB">
        <authorList>
            <consortium name="EnsemblPlants"/>
        </authorList>
    </citation>
    <scope>IDENTIFICATION</scope>
</reference>
<reference evidence="2" key="1">
    <citation type="journal article" date="2014" name="Science">
        <title>Ancient hybridizations among the ancestral genomes of bread wheat.</title>
        <authorList>
            <consortium name="International Wheat Genome Sequencing Consortium,"/>
            <person name="Marcussen T."/>
            <person name="Sandve S.R."/>
            <person name="Heier L."/>
            <person name="Spannagl M."/>
            <person name="Pfeifer M."/>
            <person name="Jakobsen K.S."/>
            <person name="Wulff B.B."/>
            <person name="Steuernagel B."/>
            <person name="Mayer K.F."/>
            <person name="Olsen O.A."/>
        </authorList>
    </citation>
    <scope>NUCLEOTIDE SEQUENCE [LARGE SCALE GENOMIC DNA]</scope>
    <source>
        <strain evidence="2">cv. AL8/78</strain>
    </source>
</reference>
<name>A0A453BGT7_AEGTS</name>
<accession>A0A453BGT7</accession>
<reference evidence="2" key="2">
    <citation type="journal article" date="2017" name="Nat. Plants">
        <title>The Aegilops tauschii genome reveals multiple impacts of transposons.</title>
        <authorList>
            <person name="Zhao G."/>
            <person name="Zou C."/>
            <person name="Li K."/>
            <person name="Wang K."/>
            <person name="Li T."/>
            <person name="Gao L."/>
            <person name="Zhang X."/>
            <person name="Wang H."/>
            <person name="Yang Z."/>
            <person name="Liu X."/>
            <person name="Jiang W."/>
            <person name="Mao L."/>
            <person name="Kong X."/>
            <person name="Jiao Y."/>
            <person name="Jia J."/>
        </authorList>
    </citation>
    <scope>NUCLEOTIDE SEQUENCE [LARGE SCALE GENOMIC DNA]</scope>
    <source>
        <strain evidence="2">cv. AL8/78</strain>
    </source>
</reference>
<sequence length="100" mass="11579">MLTYFLEGSEWSPSRSKLKAAPRYHICYFVKSCICRISSVWRPKLLPNLSLFVQSRISGFLWFLLPRFDLYFRVVQMIAADAEPLGRASSNFPSSPRTRA</sequence>
<dbReference type="AlphaFoldDB" id="A0A453BGT7"/>
<keyword evidence="2" id="KW-1185">Reference proteome</keyword>